<keyword evidence="2" id="KW-0732">Signal</keyword>
<accession>Q2N7P5</accession>
<dbReference type="Proteomes" id="UP000008808">
    <property type="component" value="Chromosome"/>
</dbReference>
<evidence type="ECO:0000256" key="1">
    <source>
        <dbReference type="ARBA" id="ARBA00006817"/>
    </source>
</evidence>
<dbReference type="Pfam" id="PF08327">
    <property type="entry name" value="AHSA1"/>
    <property type="match status" value="1"/>
</dbReference>
<dbReference type="AlphaFoldDB" id="Q2N7P5"/>
<comment type="similarity">
    <text evidence="1">Belongs to the AHA1 family.</text>
</comment>
<gene>
    <name evidence="4" type="ordered locus">ELI_11020</name>
</gene>
<dbReference type="RefSeq" id="WP_011415119.1">
    <property type="nucleotide sequence ID" value="NC_007722.1"/>
</dbReference>
<feature type="domain" description="Activator of Hsp90 ATPase homologue 1/2-like C-terminal" evidence="3">
    <location>
        <begin position="50"/>
        <end position="182"/>
    </location>
</feature>
<evidence type="ECO:0000256" key="2">
    <source>
        <dbReference type="SAM" id="SignalP"/>
    </source>
</evidence>
<organism evidence="4 5">
    <name type="scientific">Erythrobacter litoralis (strain HTCC2594)</name>
    <dbReference type="NCBI Taxonomy" id="314225"/>
    <lineage>
        <taxon>Bacteria</taxon>
        <taxon>Pseudomonadati</taxon>
        <taxon>Pseudomonadota</taxon>
        <taxon>Alphaproteobacteria</taxon>
        <taxon>Sphingomonadales</taxon>
        <taxon>Erythrobacteraceae</taxon>
        <taxon>Erythrobacter/Porphyrobacter group</taxon>
        <taxon>Erythrobacter</taxon>
    </lineage>
</organism>
<dbReference type="STRING" id="314225.ELI_11020"/>
<evidence type="ECO:0000313" key="5">
    <source>
        <dbReference type="Proteomes" id="UP000008808"/>
    </source>
</evidence>
<proteinExistence type="inferred from homology"/>
<protein>
    <recommendedName>
        <fullName evidence="3">Activator of Hsp90 ATPase homologue 1/2-like C-terminal domain-containing protein</fullName>
    </recommendedName>
</protein>
<dbReference type="SUPFAM" id="SSF55961">
    <property type="entry name" value="Bet v1-like"/>
    <property type="match status" value="1"/>
</dbReference>
<dbReference type="Gene3D" id="3.30.530.20">
    <property type="match status" value="1"/>
</dbReference>
<evidence type="ECO:0000259" key="3">
    <source>
        <dbReference type="Pfam" id="PF08327"/>
    </source>
</evidence>
<reference evidence="5" key="1">
    <citation type="journal article" date="2009" name="J. Bacteriol.">
        <title>Complete genome sequence of Erythrobacter litoralis HTCC2594.</title>
        <authorList>
            <person name="Oh H.M."/>
            <person name="Giovannoni S.J."/>
            <person name="Ferriera S."/>
            <person name="Johnson J."/>
            <person name="Cho J.C."/>
        </authorList>
    </citation>
    <scope>NUCLEOTIDE SEQUENCE [LARGE SCALE GENOMIC DNA]</scope>
    <source>
        <strain evidence="5">HTCC2594</strain>
    </source>
</reference>
<keyword evidence="5" id="KW-1185">Reference proteome</keyword>
<feature type="chain" id="PRO_5004212894" description="Activator of Hsp90 ATPase homologue 1/2-like C-terminal domain-containing protein" evidence="2">
    <location>
        <begin position="24"/>
        <end position="188"/>
    </location>
</feature>
<dbReference type="EMBL" id="CP000157">
    <property type="protein sequence ID" value="ABC64296.1"/>
    <property type="molecule type" value="Genomic_DNA"/>
</dbReference>
<dbReference type="InterPro" id="IPR023393">
    <property type="entry name" value="START-like_dom_sf"/>
</dbReference>
<sequence length="188" mass="20237">MTLKTLRQAVALAALVAAAPAAANEAAITSSVVAENDGTRTLIHDAVVEAPVADVWASLSTAKGWKAWGPKEAWFDFRIGGSIETSYSEGAQPGDAQNIRHRILAFVPERMIALGIEKVPDGAFEPGVLDGMWSVYELEPIDEDTTGLRIIGLGYKADEASSRMLEFFKSGNAYSIRMLERNLQAVAK</sequence>
<evidence type="ECO:0000313" key="4">
    <source>
        <dbReference type="EMBL" id="ABC64296.1"/>
    </source>
</evidence>
<dbReference type="KEGG" id="eli:ELI_11020"/>
<dbReference type="eggNOG" id="COG3832">
    <property type="taxonomic scope" value="Bacteria"/>
</dbReference>
<dbReference type="OrthoDB" id="7058581at2"/>
<dbReference type="InterPro" id="IPR013538">
    <property type="entry name" value="ASHA1/2-like_C"/>
</dbReference>
<feature type="signal peptide" evidence="2">
    <location>
        <begin position="1"/>
        <end position="23"/>
    </location>
</feature>
<name>Q2N7P5_ERYLH</name>
<dbReference type="HOGENOM" id="CLU_1439086_0_0_5"/>